<comment type="caution">
    <text evidence="1">The sequence shown here is derived from an EMBL/GenBank/DDBJ whole genome shotgun (WGS) entry which is preliminary data.</text>
</comment>
<dbReference type="EMBL" id="PIQJ01000001">
    <property type="protein sequence ID" value="RZQ56956.1"/>
    <property type="molecule type" value="Genomic_DNA"/>
</dbReference>
<evidence type="ECO:0000313" key="2">
    <source>
        <dbReference type="Proteomes" id="UP000293092"/>
    </source>
</evidence>
<name>A0ACD2HK34_9GAMM</name>
<accession>A0ACD2HK34</accession>
<organism evidence="1 2">
    <name type="scientific">Pseudidiomarina tainanensis</name>
    <dbReference type="NCBI Taxonomy" id="502365"/>
    <lineage>
        <taxon>Bacteria</taxon>
        <taxon>Pseudomonadati</taxon>
        <taxon>Pseudomonadota</taxon>
        <taxon>Gammaproteobacteria</taxon>
        <taxon>Alteromonadales</taxon>
        <taxon>Idiomarinaceae</taxon>
        <taxon>Pseudidiomarina</taxon>
    </lineage>
</organism>
<proteinExistence type="predicted"/>
<dbReference type="Proteomes" id="UP000293092">
    <property type="component" value="Unassembled WGS sequence"/>
</dbReference>
<gene>
    <name evidence="1" type="ORF">CWI82_06690</name>
</gene>
<sequence>MAERKTWARELQVQYNASVVKCCDVVGISRTAYYYEPKLTDDDEIIDALNALIDKHHRWGVPEVLSTPSKARPSMEPQACLSRLY</sequence>
<protein>
    <submittedName>
        <fullName evidence="1">Uncharacterized protein</fullName>
    </submittedName>
</protein>
<reference evidence="1" key="1">
    <citation type="submission" date="2017-11" db="EMBL/GenBank/DDBJ databases">
        <title>Comparative genomic and phylogenomic analyses of the family Idiomarinaceae.</title>
        <authorList>
            <person name="Liu Y."/>
            <person name="Shao Z."/>
        </authorList>
    </citation>
    <scope>NUCLEOTIDE SEQUENCE</scope>
    <source>
        <strain evidence="1">PIN1</strain>
    </source>
</reference>
<keyword evidence="2" id="KW-1185">Reference proteome</keyword>
<evidence type="ECO:0000313" key="1">
    <source>
        <dbReference type="EMBL" id="RZQ56956.1"/>
    </source>
</evidence>